<keyword evidence="5" id="KW-0378">Hydrolase</keyword>
<evidence type="ECO:0000256" key="7">
    <source>
        <dbReference type="ARBA" id="ARBA00023295"/>
    </source>
</evidence>
<feature type="domain" description="Glycoside hydrolase family 20 catalytic" evidence="10">
    <location>
        <begin position="724"/>
        <end position="1038"/>
    </location>
</feature>
<comment type="catalytic activity">
    <reaction evidence="1">
        <text>Hydrolysis of terminal non-reducing N-acetyl-D-hexosamine residues in N-acetyl-beta-D-hexosaminides.</text>
        <dbReference type="EC" id="3.2.1.52"/>
    </reaction>
</comment>
<dbReference type="PANTHER" id="PTHR22600">
    <property type="entry name" value="BETA-HEXOSAMINIDASE"/>
    <property type="match status" value="1"/>
</dbReference>
<evidence type="ECO:0000256" key="9">
    <source>
        <dbReference type="SAM" id="SignalP"/>
    </source>
</evidence>
<keyword evidence="13" id="KW-1185">Reference proteome</keyword>
<evidence type="ECO:0000256" key="5">
    <source>
        <dbReference type="ARBA" id="ARBA00022801"/>
    </source>
</evidence>
<keyword evidence="7" id="KW-0326">Glycosidase</keyword>
<dbReference type="Gene3D" id="3.20.20.80">
    <property type="entry name" value="Glycosidases"/>
    <property type="match status" value="2"/>
</dbReference>
<dbReference type="SUPFAM" id="SSF51445">
    <property type="entry name" value="(Trans)glycosidases"/>
    <property type="match status" value="2"/>
</dbReference>
<dbReference type="EC" id="3.2.1.52" evidence="3"/>
<dbReference type="SUPFAM" id="SSF55545">
    <property type="entry name" value="beta-N-acetylhexosaminidase-like domain"/>
    <property type="match status" value="2"/>
</dbReference>
<sequence length="1061" mass="119268">MVAIKLLTSISLLAATSMAWVWPLPEKMDIGKNIVRLSNHEFGVSIKACDGKDILERAVRRYKKLIFTKGEYGALLNPVAKTVFPTPTTSVPTHALAPKGKYPLLTHLNIQVSGGNTKLNLDTDESYTLNVPAKGGQATITAKSVYGALRGLESFSQLVSWTEETDQFRIPLAPVSITDKPVFPHRGVMIDTSRNFLKVADIKRTLDGMSYNKLNVLHWHIIDQHSFPLKTKTYPQLAEKGAYSKHWVYTEKDVRDIVSYAKDRGIRVYPEFDIPGHALLLGGQLNIINPKTDVIVRNFLKEVTTWFDDEFVHIGGDEVNFKCWEDSPGYPEYLQKNNVTLDNLFGQFVLKSHNWVRENKKTPITWQEALTSHHIPIGKDVAVQVWLGAADAVKVVEAGNRVISTSYERWYLDCGRGAWISDSQGNSWCDPYKGWQVVYNYDLTANMTKEQSKLVLGGEVGLWAEAIDGINLDRILWPRGAAAAEVLWSDIKLADGTIRKTGDVFPRIHEQRARLLFVTQFSISYLKEATLEPEEYQYLHIMVAIKLLTSISLLAASSMAWVWPLPEKMDIGKNIVRLSNHEFGVSIKACDGKDILERAVRRYKKLIFTKGEYGALLNPVAKTVFPTPTTSVPTHALAPKGKYPLLTHLNIQVSGGNTKLNLDTDESYTLNVPAKGGQATITAKSVYGALRGLESFSQLVSWTEETDQFRIPLAPVSITDKPVFPHRGVMIDTSRNFLKVADIKRTLDGMSYNKLNVLHWHIIDQHSFPLKTKTYPELAEKGAYSKRWVYTEKDVRDIVSYAKDRGIRVYPEFDIPGHAYSWGLAFPDIVTCMNMQPNWSDYAAEPNSGQLNIINPKTDVIVRNFLKEVTTWFDDEFVHIGGDEKNNVTLDNLFGQFVLKSHNWVRENKKTPITWQEALTSHHIPIGKDVAVQVWLGAADAVKVVEAGNRVISTSYERWYLDCGRGAWISDSQGNSWCDPYKGWQVVYNYDLTANMTKKQSKLVLGGEVGLWAEAIDGINLDRILWPRGAAAAEVLWSDIKLADGTIRKTGDVFPPVVVCP</sequence>
<dbReference type="Proteomes" id="UP000193498">
    <property type="component" value="Unassembled WGS sequence"/>
</dbReference>
<dbReference type="OrthoDB" id="428480at2759"/>
<dbReference type="InterPro" id="IPR029018">
    <property type="entry name" value="Hex-like_dom2"/>
</dbReference>
<gene>
    <name evidence="12" type="ORF">K493DRAFT_348138</name>
</gene>
<feature type="chain" id="PRO_5012801931" description="beta-N-acetylhexosaminidase" evidence="9">
    <location>
        <begin position="20"/>
        <end position="1061"/>
    </location>
</feature>
<dbReference type="InterPro" id="IPR025705">
    <property type="entry name" value="Beta_hexosaminidase_sua/sub"/>
</dbReference>
<dbReference type="STRING" id="1314790.A0A1Y1YQ30"/>
<dbReference type="InterPro" id="IPR017853">
    <property type="entry name" value="GH"/>
</dbReference>
<dbReference type="GO" id="GO:0004563">
    <property type="term" value="F:beta-N-acetylhexosaminidase activity"/>
    <property type="evidence" value="ECO:0007669"/>
    <property type="project" value="UniProtKB-EC"/>
</dbReference>
<name>A0A1Y1YQ30_9FUNG</name>
<dbReference type="GO" id="GO:0016020">
    <property type="term" value="C:membrane"/>
    <property type="evidence" value="ECO:0007669"/>
    <property type="project" value="TreeGrafter"/>
</dbReference>
<feature type="domain" description="Glycoside hydrolase family 20 catalytic" evidence="10">
    <location>
        <begin position="283"/>
        <end position="489"/>
    </location>
</feature>
<evidence type="ECO:0000259" key="10">
    <source>
        <dbReference type="Pfam" id="PF00728"/>
    </source>
</evidence>
<dbReference type="Pfam" id="PF14845">
    <property type="entry name" value="Glycohydro_20b2"/>
    <property type="match status" value="2"/>
</dbReference>
<evidence type="ECO:0000256" key="6">
    <source>
        <dbReference type="ARBA" id="ARBA00023180"/>
    </source>
</evidence>
<comment type="similarity">
    <text evidence="2">Belongs to the glycosyl hydrolase 20 family.</text>
</comment>
<dbReference type="InParanoid" id="A0A1Y1YQ30"/>
<evidence type="ECO:0000313" key="13">
    <source>
        <dbReference type="Proteomes" id="UP000193498"/>
    </source>
</evidence>
<protein>
    <recommendedName>
        <fullName evidence="3">beta-N-acetylhexosaminidase</fullName>
        <ecNumber evidence="3">3.2.1.52</ecNumber>
    </recommendedName>
</protein>
<dbReference type="Pfam" id="PF00728">
    <property type="entry name" value="Glyco_hydro_20"/>
    <property type="match status" value="3"/>
</dbReference>
<dbReference type="EMBL" id="MCFE01000088">
    <property type="protein sequence ID" value="ORY00076.1"/>
    <property type="molecule type" value="Genomic_DNA"/>
</dbReference>
<dbReference type="GO" id="GO:0030203">
    <property type="term" value="P:glycosaminoglycan metabolic process"/>
    <property type="evidence" value="ECO:0007669"/>
    <property type="project" value="TreeGrafter"/>
</dbReference>
<keyword evidence="4 9" id="KW-0732">Signal</keyword>
<feature type="active site" description="Proton donor" evidence="8">
    <location>
        <position position="884"/>
    </location>
</feature>
<dbReference type="GO" id="GO:0005975">
    <property type="term" value="P:carbohydrate metabolic process"/>
    <property type="evidence" value="ECO:0007669"/>
    <property type="project" value="InterPro"/>
</dbReference>
<evidence type="ECO:0000256" key="3">
    <source>
        <dbReference type="ARBA" id="ARBA00012663"/>
    </source>
</evidence>
<evidence type="ECO:0000313" key="12">
    <source>
        <dbReference type="EMBL" id="ORY00076.1"/>
    </source>
</evidence>
<dbReference type="AlphaFoldDB" id="A0A1Y1YQ30"/>
<dbReference type="PANTHER" id="PTHR22600:SF26">
    <property type="entry name" value="BETA-N-ACETYLHEXOSAMINIDASE"/>
    <property type="match status" value="1"/>
</dbReference>
<feature type="domain" description="Beta-hexosaminidase eukaryotic type N-terminal" evidence="11">
    <location>
        <begin position="21"/>
        <end position="158"/>
    </location>
</feature>
<accession>A0A1Y1YQ30</accession>
<dbReference type="FunFam" id="3.20.20.80:FF:000063">
    <property type="entry name" value="Beta-hexosaminidase"/>
    <property type="match status" value="1"/>
</dbReference>
<reference evidence="12 13" key="1">
    <citation type="submission" date="2016-07" db="EMBL/GenBank/DDBJ databases">
        <title>Pervasive Adenine N6-methylation of Active Genes in Fungi.</title>
        <authorList>
            <consortium name="DOE Joint Genome Institute"/>
            <person name="Mondo S.J."/>
            <person name="Dannebaum R.O."/>
            <person name="Kuo R.C."/>
            <person name="Labutti K."/>
            <person name="Haridas S."/>
            <person name="Kuo A."/>
            <person name="Salamov A."/>
            <person name="Ahrendt S.R."/>
            <person name="Lipzen A."/>
            <person name="Sullivan W."/>
            <person name="Andreopoulos W.B."/>
            <person name="Clum A."/>
            <person name="Lindquist E."/>
            <person name="Daum C."/>
            <person name="Ramamoorthy G.K."/>
            <person name="Gryganskyi A."/>
            <person name="Culley D."/>
            <person name="Magnuson J.K."/>
            <person name="James T.Y."/>
            <person name="O'Malley M.A."/>
            <person name="Stajich J.E."/>
            <person name="Spatafora J.W."/>
            <person name="Visel A."/>
            <person name="Grigoriev I.V."/>
        </authorList>
    </citation>
    <scope>NUCLEOTIDE SEQUENCE [LARGE SCALE GENOMIC DNA]</scope>
    <source>
        <strain evidence="12 13">CBS 931.73</strain>
    </source>
</reference>
<dbReference type="InterPro" id="IPR015883">
    <property type="entry name" value="Glyco_hydro_20_cat"/>
</dbReference>
<dbReference type="InterPro" id="IPR029019">
    <property type="entry name" value="HEX_eukaryotic_N"/>
</dbReference>
<feature type="signal peptide" evidence="9">
    <location>
        <begin position="1"/>
        <end position="19"/>
    </location>
</feature>
<evidence type="ECO:0000259" key="11">
    <source>
        <dbReference type="Pfam" id="PF14845"/>
    </source>
</evidence>
<feature type="domain" description="Beta-hexosaminidase eukaryotic type N-terminal" evidence="11">
    <location>
        <begin position="562"/>
        <end position="699"/>
    </location>
</feature>
<organism evidence="12 13">
    <name type="scientific">Basidiobolus meristosporus CBS 931.73</name>
    <dbReference type="NCBI Taxonomy" id="1314790"/>
    <lineage>
        <taxon>Eukaryota</taxon>
        <taxon>Fungi</taxon>
        <taxon>Fungi incertae sedis</taxon>
        <taxon>Zoopagomycota</taxon>
        <taxon>Entomophthoromycotina</taxon>
        <taxon>Basidiobolomycetes</taxon>
        <taxon>Basidiobolales</taxon>
        <taxon>Basidiobolaceae</taxon>
        <taxon>Basidiobolus</taxon>
    </lineage>
</organism>
<feature type="domain" description="Glycoside hydrolase family 20 catalytic" evidence="10">
    <location>
        <begin position="183"/>
        <end position="279"/>
    </location>
</feature>
<evidence type="ECO:0000256" key="2">
    <source>
        <dbReference type="ARBA" id="ARBA00006285"/>
    </source>
</evidence>
<evidence type="ECO:0000256" key="1">
    <source>
        <dbReference type="ARBA" id="ARBA00001231"/>
    </source>
</evidence>
<evidence type="ECO:0000256" key="8">
    <source>
        <dbReference type="PIRSR" id="PIRSR625705-1"/>
    </source>
</evidence>
<proteinExistence type="inferred from homology"/>
<evidence type="ECO:0000256" key="4">
    <source>
        <dbReference type="ARBA" id="ARBA00022729"/>
    </source>
</evidence>
<comment type="caution">
    <text evidence="12">The sequence shown here is derived from an EMBL/GenBank/DDBJ whole genome shotgun (WGS) entry which is preliminary data.</text>
</comment>
<dbReference type="Gene3D" id="3.30.379.10">
    <property type="entry name" value="Chitobiase/beta-hexosaminidase domain 2-like"/>
    <property type="match status" value="2"/>
</dbReference>
<dbReference type="PRINTS" id="PR00738">
    <property type="entry name" value="GLHYDRLASE20"/>
</dbReference>
<keyword evidence="6" id="KW-0325">Glycoprotein</keyword>